<dbReference type="EMBL" id="KL596801">
    <property type="protein sequence ID" value="KER24681.1"/>
    <property type="molecule type" value="Genomic_DNA"/>
</dbReference>
<organism evidence="1 2">
    <name type="scientific">Opisthorchis viverrini</name>
    <name type="common">Southeast Asian liver fluke</name>
    <dbReference type="NCBI Taxonomy" id="6198"/>
    <lineage>
        <taxon>Eukaryota</taxon>
        <taxon>Metazoa</taxon>
        <taxon>Spiralia</taxon>
        <taxon>Lophotrochozoa</taxon>
        <taxon>Platyhelminthes</taxon>
        <taxon>Trematoda</taxon>
        <taxon>Digenea</taxon>
        <taxon>Opisthorchiida</taxon>
        <taxon>Opisthorchiata</taxon>
        <taxon>Opisthorchiidae</taxon>
        <taxon>Opisthorchis</taxon>
    </lineage>
</organism>
<gene>
    <name evidence="1" type="ORF">T265_07726</name>
</gene>
<dbReference type="OrthoDB" id="6282088at2759"/>
<accession>A0A074ZBN1</accession>
<dbReference type="KEGG" id="ovi:T265_07726"/>
<protein>
    <submittedName>
        <fullName evidence="1">Uncharacterized protein</fullName>
    </submittedName>
</protein>
<sequence>MSAPTCNAQLLPHLPEPLVKEIVAATTTVRQPDIARVLLKNASQRSDNQGSLNMILSAHLYQIDRSPIGQLYPNRPGVQDFESILITLGKASKYGKTDPLINHIYLLTSEPHIEAELVQSICGSCPCLASNNPPINFQFRRTNGRHTCRVITNHKLRLISKQLDDAQCCITQYIFRRQEWLKQYFWILGDRIDISTSQLLRSISKYDSNSVHLGFLRYWPLMNVEDCDRFTIERDMKVFLACKHQDLPSRLKSFTYSTLSVPICHATRGWHVGWDNVRVPKPGQET</sequence>
<evidence type="ECO:0000313" key="1">
    <source>
        <dbReference type="EMBL" id="KER24681.1"/>
    </source>
</evidence>
<reference evidence="1 2" key="1">
    <citation type="submission" date="2013-11" db="EMBL/GenBank/DDBJ databases">
        <title>Opisthorchis viverrini - life in the bile duct.</title>
        <authorList>
            <person name="Young N.D."/>
            <person name="Nagarajan N."/>
            <person name="Lin S.J."/>
            <person name="Korhonen P.K."/>
            <person name="Jex A.R."/>
            <person name="Hall R.S."/>
            <person name="Safavi-Hemami H."/>
            <person name="Kaewkong W."/>
            <person name="Bertrand D."/>
            <person name="Gao S."/>
            <person name="Seet Q."/>
            <person name="Wongkham S."/>
            <person name="Teh B.T."/>
            <person name="Wongkham C."/>
            <person name="Intapan P.M."/>
            <person name="Maleewong W."/>
            <person name="Yang X."/>
            <person name="Hu M."/>
            <person name="Wang Z."/>
            <person name="Hofmann A."/>
            <person name="Sternberg P.W."/>
            <person name="Tan P."/>
            <person name="Wang J."/>
            <person name="Gasser R.B."/>
        </authorList>
    </citation>
    <scope>NUCLEOTIDE SEQUENCE [LARGE SCALE GENOMIC DNA]</scope>
</reference>
<proteinExistence type="predicted"/>
<evidence type="ECO:0000313" key="2">
    <source>
        <dbReference type="Proteomes" id="UP000054324"/>
    </source>
</evidence>
<name>A0A074ZBN1_OPIVI</name>
<dbReference type="CTD" id="20321905"/>
<dbReference type="AlphaFoldDB" id="A0A074ZBN1"/>
<dbReference type="Proteomes" id="UP000054324">
    <property type="component" value="Unassembled WGS sequence"/>
</dbReference>
<dbReference type="RefSeq" id="XP_009171586.1">
    <property type="nucleotide sequence ID" value="XM_009173322.1"/>
</dbReference>
<keyword evidence="2" id="KW-1185">Reference proteome</keyword>
<dbReference type="GeneID" id="20321905"/>